<comment type="caution">
    <text evidence="2">The sequence shown here is derived from an EMBL/GenBank/DDBJ whole genome shotgun (WGS) entry which is preliminary data.</text>
</comment>
<evidence type="ECO:0000313" key="2">
    <source>
        <dbReference type="EMBL" id="KAF9998691.1"/>
    </source>
</evidence>
<name>A0A9P6MG42_9FUNG</name>
<sequence length="578" mass="65859">MFRDVFSALFRELFVRLNTLTIFELRLWTVVREEFQLVRDRLAALGYPNFSSESKLRLVVDEAQILGDRGSNLFESSSTETELRPCLSPILHGFRTPGDRGELTIIYCGTGLSIRTLHWAQSSGDGVKEYGSKTFPYIEFPGWTDQASVQSFIDRVKGQLPDDESRRAIDALLPPEAIEGIIWTSNQKNWMSVIDNTETMLTSWKDQERRGNLIGEMIRVTQKIARHPNQFTSCSSIEETLGLFLYRWYLLGETEFILEDEAQLVEAAFGRIKMLGGDARTVLDEPFVLQATKNYFKQKDPLFVAAAKRVMLSSNNASVHGNLWETCMPPVFIETFKTRPFSSWPLLPNLPNDYIPEELKGDVTIVGYNEHEQLAVTYKDITTHGFLEAHVNANSKQGDNVIPPFFFPSPRVSGPDIVFVVCINGKHIPVFVQLKLRQVLPPKDAEEALATTSGRIIQEKINKEQPKQGKKKQLPPATQQQLPKLQDYCPSGIYISMVISYPAEVVSFQVMRPDPDPEILGVRRVVINVDNNNFARIFPHDHVRFLDKLKKFKRQADDEQSKNHKKPKVNIQRSKSEL</sequence>
<dbReference type="EMBL" id="JAAAID010003336">
    <property type="protein sequence ID" value="KAF9998691.1"/>
    <property type="molecule type" value="Genomic_DNA"/>
</dbReference>
<feature type="region of interest" description="Disordered" evidence="1">
    <location>
        <begin position="553"/>
        <end position="578"/>
    </location>
</feature>
<evidence type="ECO:0000313" key="3">
    <source>
        <dbReference type="Proteomes" id="UP000703661"/>
    </source>
</evidence>
<organism evidence="2 3">
    <name type="scientific">Entomortierella chlamydospora</name>
    <dbReference type="NCBI Taxonomy" id="101097"/>
    <lineage>
        <taxon>Eukaryota</taxon>
        <taxon>Fungi</taxon>
        <taxon>Fungi incertae sedis</taxon>
        <taxon>Mucoromycota</taxon>
        <taxon>Mortierellomycotina</taxon>
        <taxon>Mortierellomycetes</taxon>
        <taxon>Mortierellales</taxon>
        <taxon>Mortierellaceae</taxon>
        <taxon>Entomortierella</taxon>
    </lineage>
</organism>
<dbReference type="AlphaFoldDB" id="A0A9P6MG42"/>
<keyword evidence="3" id="KW-1185">Reference proteome</keyword>
<accession>A0A9P6MG42</accession>
<gene>
    <name evidence="2" type="ORF">BGZ80_006726</name>
</gene>
<feature type="region of interest" description="Disordered" evidence="1">
    <location>
        <begin position="461"/>
        <end position="481"/>
    </location>
</feature>
<reference evidence="2" key="1">
    <citation type="journal article" date="2020" name="Fungal Divers.">
        <title>Resolving the Mortierellaceae phylogeny through synthesis of multi-gene phylogenetics and phylogenomics.</title>
        <authorList>
            <person name="Vandepol N."/>
            <person name="Liber J."/>
            <person name="Desiro A."/>
            <person name="Na H."/>
            <person name="Kennedy M."/>
            <person name="Barry K."/>
            <person name="Grigoriev I.V."/>
            <person name="Miller A.N."/>
            <person name="O'Donnell K."/>
            <person name="Stajich J.E."/>
            <person name="Bonito G."/>
        </authorList>
    </citation>
    <scope>NUCLEOTIDE SEQUENCE</scope>
    <source>
        <strain evidence="2">NRRL 2769</strain>
    </source>
</reference>
<feature type="compositionally biased region" description="Basic and acidic residues" evidence="1">
    <location>
        <begin position="553"/>
        <end position="562"/>
    </location>
</feature>
<dbReference type="Proteomes" id="UP000703661">
    <property type="component" value="Unassembled WGS sequence"/>
</dbReference>
<proteinExistence type="predicted"/>
<protein>
    <submittedName>
        <fullName evidence="2">Uncharacterized protein</fullName>
    </submittedName>
</protein>
<evidence type="ECO:0000256" key="1">
    <source>
        <dbReference type="SAM" id="MobiDB-lite"/>
    </source>
</evidence>